<evidence type="ECO:0000313" key="4">
    <source>
        <dbReference type="Proteomes" id="UP000759298"/>
    </source>
</evidence>
<organism evidence="3 4">
    <name type="scientific">Alteriqipengyuania abyssalis</name>
    <dbReference type="NCBI Taxonomy" id="2860200"/>
    <lineage>
        <taxon>Bacteria</taxon>
        <taxon>Pseudomonadati</taxon>
        <taxon>Pseudomonadota</taxon>
        <taxon>Alphaproteobacteria</taxon>
        <taxon>Sphingomonadales</taxon>
        <taxon>Erythrobacteraceae</taxon>
        <taxon>Alteriqipengyuania</taxon>
    </lineage>
</organism>
<comment type="caution">
    <text evidence="3">The sequence shown here is derived from an EMBL/GenBank/DDBJ whole genome shotgun (WGS) entry which is preliminary data.</text>
</comment>
<sequence length="227" mass="25433">MSMMRPDAPIEIAGYQWVPPFARGFVRDLRPRWACEEAGIPYRERLADVTDKPGWLLDVQPWGQVPIMRDGDIVLFESGATLLHLGEKSEALLPRDPQQRAAAISWLMGAFNSVEPWMFEWTNVTAFARGEEWAKLRRPSLEEFIAKRLAPLEKRLGGQDWLGDTFTIADIAMVTVLRAIGGSQLLADHRATQAYVARGEARPAFQRAMSDQLAAFDRNGPPASQGE</sequence>
<dbReference type="InterPro" id="IPR036282">
    <property type="entry name" value="Glutathione-S-Trfase_C_sf"/>
</dbReference>
<dbReference type="SUPFAM" id="SSF52833">
    <property type="entry name" value="Thioredoxin-like"/>
    <property type="match status" value="1"/>
</dbReference>
<gene>
    <name evidence="3" type="ORF">KYN89_04310</name>
</gene>
<dbReference type="RefSeq" id="WP_222823945.1">
    <property type="nucleotide sequence ID" value="NZ_JAHWXP010000001.1"/>
</dbReference>
<protein>
    <submittedName>
        <fullName evidence="3">Glutathione S-transferase family protein</fullName>
    </submittedName>
</protein>
<accession>A0ABS7PEN3</accession>
<feature type="domain" description="GST C-terminal" evidence="2">
    <location>
        <begin position="96"/>
        <end position="223"/>
    </location>
</feature>
<keyword evidence="4" id="KW-1185">Reference proteome</keyword>
<dbReference type="InterPro" id="IPR004046">
    <property type="entry name" value="GST_C"/>
</dbReference>
<dbReference type="PANTHER" id="PTHR44051:SF8">
    <property type="entry name" value="GLUTATHIONE S-TRANSFERASE GSTA"/>
    <property type="match status" value="1"/>
</dbReference>
<evidence type="ECO:0000259" key="2">
    <source>
        <dbReference type="PROSITE" id="PS50405"/>
    </source>
</evidence>
<dbReference type="SFLD" id="SFLDG00358">
    <property type="entry name" value="Main_(cytGST)"/>
    <property type="match status" value="1"/>
</dbReference>
<reference evidence="3 4" key="1">
    <citation type="submission" date="2021-07" db="EMBL/GenBank/DDBJ databases">
        <title>Alteriqipengyuania abyssalis NZ-12B nov, sp.nov isolated from deep sea sponge in pacific ocean.</title>
        <authorList>
            <person name="Tareen S."/>
            <person name="Wink J."/>
        </authorList>
    </citation>
    <scope>NUCLEOTIDE SEQUENCE [LARGE SCALE GENOMIC DNA]</scope>
    <source>
        <strain evidence="3 4">NZ-12B</strain>
    </source>
</reference>
<proteinExistence type="predicted"/>
<dbReference type="CDD" id="cd03207">
    <property type="entry name" value="GST_C_8"/>
    <property type="match status" value="1"/>
</dbReference>
<feature type="domain" description="GST N-terminal" evidence="1">
    <location>
        <begin position="15"/>
        <end position="93"/>
    </location>
</feature>
<dbReference type="InterPro" id="IPR040079">
    <property type="entry name" value="Glutathione_S-Trfase"/>
</dbReference>
<evidence type="ECO:0000259" key="1">
    <source>
        <dbReference type="PROSITE" id="PS50404"/>
    </source>
</evidence>
<dbReference type="Pfam" id="PF13409">
    <property type="entry name" value="GST_N_2"/>
    <property type="match status" value="1"/>
</dbReference>
<dbReference type="InterPro" id="IPR010987">
    <property type="entry name" value="Glutathione-S-Trfase_C-like"/>
</dbReference>
<dbReference type="Gene3D" id="1.20.1050.10">
    <property type="match status" value="1"/>
</dbReference>
<dbReference type="Gene3D" id="3.40.30.10">
    <property type="entry name" value="Glutaredoxin"/>
    <property type="match status" value="1"/>
</dbReference>
<name>A0ABS7PEN3_9SPHN</name>
<dbReference type="PROSITE" id="PS50405">
    <property type="entry name" value="GST_CTER"/>
    <property type="match status" value="1"/>
</dbReference>
<dbReference type="PROSITE" id="PS50404">
    <property type="entry name" value="GST_NTER"/>
    <property type="match status" value="1"/>
</dbReference>
<dbReference type="EMBL" id="JAHWXP010000001">
    <property type="protein sequence ID" value="MBY8336262.1"/>
    <property type="molecule type" value="Genomic_DNA"/>
</dbReference>
<dbReference type="InterPro" id="IPR004045">
    <property type="entry name" value="Glutathione_S-Trfase_N"/>
</dbReference>
<dbReference type="Proteomes" id="UP000759298">
    <property type="component" value="Unassembled WGS sequence"/>
</dbReference>
<dbReference type="InterPro" id="IPR036249">
    <property type="entry name" value="Thioredoxin-like_sf"/>
</dbReference>
<dbReference type="Pfam" id="PF14497">
    <property type="entry name" value="GST_C_3"/>
    <property type="match status" value="1"/>
</dbReference>
<dbReference type="SFLD" id="SFLDS00019">
    <property type="entry name" value="Glutathione_Transferase_(cytos"/>
    <property type="match status" value="1"/>
</dbReference>
<dbReference type="PANTHER" id="PTHR44051">
    <property type="entry name" value="GLUTATHIONE S-TRANSFERASE-RELATED"/>
    <property type="match status" value="1"/>
</dbReference>
<evidence type="ECO:0000313" key="3">
    <source>
        <dbReference type="EMBL" id="MBY8336262.1"/>
    </source>
</evidence>
<dbReference type="SUPFAM" id="SSF47616">
    <property type="entry name" value="GST C-terminal domain-like"/>
    <property type="match status" value="1"/>
</dbReference>
<dbReference type="CDD" id="cd03046">
    <property type="entry name" value="GST_N_GTT1_like"/>
    <property type="match status" value="1"/>
</dbReference>